<evidence type="ECO:0000313" key="3">
    <source>
        <dbReference type="Proteomes" id="UP000006697"/>
    </source>
</evidence>
<dbReference type="AlphaFoldDB" id="A4G7J2"/>
<dbReference type="GO" id="GO:0020037">
    <property type="term" value="F:heme binding"/>
    <property type="evidence" value="ECO:0007669"/>
    <property type="project" value="InterPro"/>
</dbReference>
<dbReference type="HOGENOM" id="CLU_155036_1_0_4"/>
<dbReference type="KEGG" id="har:HEAR2348"/>
<dbReference type="Gene3D" id="1.10.760.10">
    <property type="entry name" value="Cytochrome c-like domain"/>
    <property type="match status" value="1"/>
</dbReference>
<evidence type="ECO:0000313" key="2">
    <source>
        <dbReference type="EMBL" id="CAL62479.1"/>
    </source>
</evidence>
<dbReference type="eggNOG" id="COG2010">
    <property type="taxonomic scope" value="Bacteria"/>
</dbReference>
<organism evidence="2 3">
    <name type="scientific">Herminiimonas arsenicoxydans</name>
    <dbReference type="NCBI Taxonomy" id="204773"/>
    <lineage>
        <taxon>Bacteria</taxon>
        <taxon>Pseudomonadati</taxon>
        <taxon>Pseudomonadota</taxon>
        <taxon>Betaproteobacteria</taxon>
        <taxon>Burkholderiales</taxon>
        <taxon>Oxalobacteraceae</taxon>
        <taxon>Herminiimonas</taxon>
    </lineage>
</organism>
<feature type="signal peptide" evidence="1">
    <location>
        <begin position="1"/>
        <end position="18"/>
    </location>
</feature>
<keyword evidence="3" id="KW-1185">Reference proteome</keyword>
<name>A4G7J2_HERAR</name>
<reference evidence="2 3" key="1">
    <citation type="journal article" date="2007" name="PLoS Genet.">
        <title>A tale of two oxidation states: bacterial colonization of arsenic-rich environments.</title>
        <authorList>
            <person name="Muller D."/>
            <person name="Medigue C."/>
            <person name="Koechler S."/>
            <person name="Barbe V."/>
            <person name="Barakat M."/>
            <person name="Talla E."/>
            <person name="Bonnefoy V."/>
            <person name="Krin E."/>
            <person name="Arsene-Ploetze F."/>
            <person name="Carapito C."/>
            <person name="Chandler M."/>
            <person name="Cournoyer B."/>
            <person name="Cruveiller S."/>
            <person name="Dossat C."/>
            <person name="Duval S."/>
            <person name="Heymann M."/>
            <person name="Leize E."/>
            <person name="Lieutaud A."/>
            <person name="Lievremont D."/>
            <person name="Makita Y."/>
            <person name="Mangenot S."/>
            <person name="Nitschke W."/>
            <person name="Ortet P."/>
            <person name="Perdrial N."/>
            <person name="Schoepp B."/>
            <person name="Siguier N."/>
            <person name="Simeonova D.D."/>
            <person name="Rouy Z."/>
            <person name="Segurens B."/>
            <person name="Turlin E."/>
            <person name="Vallenet D."/>
            <person name="Van Dorsselaer A."/>
            <person name="Weiss S."/>
            <person name="Weissenbach J."/>
            <person name="Lett M.C."/>
            <person name="Danchin A."/>
            <person name="Bertin P.N."/>
        </authorList>
    </citation>
    <scope>NUCLEOTIDE SEQUENCE [LARGE SCALE GENOMIC DNA]</scope>
    <source>
        <strain evidence="3">ULPAs1</strain>
    </source>
</reference>
<dbReference type="Proteomes" id="UP000006697">
    <property type="component" value="Chromosome"/>
</dbReference>
<protein>
    <submittedName>
        <fullName evidence="2">Sulfite:cytochrome c oxidoreductase subunit B SorB-like</fullName>
    </submittedName>
</protein>
<evidence type="ECO:0000256" key="1">
    <source>
        <dbReference type="SAM" id="SignalP"/>
    </source>
</evidence>
<dbReference type="OrthoDB" id="9811281at2"/>
<gene>
    <name evidence="2" type="ordered locus">HEAR2348</name>
</gene>
<sequence length="104" mass="11455">MKNSPFLLLVFGICLAHAADESIIQLKQGQGMQIVRNNCATCHSLDYIGMNSPFLDHKGWEGEVNKMINVYHAPIDKNDVAAIVDYLARYYGVEVPAAEGSGTR</sequence>
<accession>A4G7J2</accession>
<dbReference type="STRING" id="204773.HEAR2348"/>
<dbReference type="InterPro" id="IPR036909">
    <property type="entry name" value="Cyt_c-like_dom_sf"/>
</dbReference>
<dbReference type="GO" id="GO:0009055">
    <property type="term" value="F:electron transfer activity"/>
    <property type="evidence" value="ECO:0007669"/>
    <property type="project" value="InterPro"/>
</dbReference>
<proteinExistence type="predicted"/>
<keyword evidence="1" id="KW-0732">Signal</keyword>
<dbReference type="SUPFAM" id="SSF46626">
    <property type="entry name" value="Cytochrome c"/>
    <property type="match status" value="1"/>
</dbReference>
<dbReference type="EMBL" id="CU207211">
    <property type="protein sequence ID" value="CAL62479.1"/>
    <property type="molecule type" value="Genomic_DNA"/>
</dbReference>
<feature type="chain" id="PRO_5002668224" evidence="1">
    <location>
        <begin position="19"/>
        <end position="104"/>
    </location>
</feature>